<dbReference type="RefSeq" id="WP_377380068.1">
    <property type="nucleotide sequence ID" value="NZ_JBHSSW010000028.1"/>
</dbReference>
<comment type="caution">
    <text evidence="2">The sequence shown here is derived from an EMBL/GenBank/DDBJ whole genome shotgun (WGS) entry which is preliminary data.</text>
</comment>
<organism evidence="2 3">
    <name type="scientific">Ponticaulis profundi</name>
    <dbReference type="NCBI Taxonomy" id="2665222"/>
    <lineage>
        <taxon>Bacteria</taxon>
        <taxon>Pseudomonadati</taxon>
        <taxon>Pseudomonadota</taxon>
        <taxon>Alphaproteobacteria</taxon>
        <taxon>Hyphomonadales</taxon>
        <taxon>Hyphomonadaceae</taxon>
        <taxon>Ponticaulis</taxon>
    </lineage>
</organism>
<dbReference type="NCBIfam" id="TIGR03032">
    <property type="entry name" value="TIGR03032 family protein"/>
    <property type="match status" value="1"/>
</dbReference>
<gene>
    <name evidence="2" type="ORF">ACFQDM_14100</name>
</gene>
<sequence length="370" mass="41185">MEEKQSNTAHAAPYDGAAQDTRIELSRGFARWLGQHKCSIAFTSYQSGRLFLIGLLPDGKVSLHQQAFQRAMGVHAGRDRLYLGGLYQIWRLENTLNANERANKAFDALYVPRNAQTTGDIDVHELAVDQKGRCIFVNTKFSCLATLSPRFGFRPLWKPKFISQLAPEDRCHLNGMAMEDGYPRYVTAVSQSDIVSGWRERRHEGGVIIDIENDRVVTDQLSMPHSPRVHNGKLWALDSGRGYLIQVDRETGEKTDIAFCPGFLRGLSFVGHHALVTVSKPRKGNFDGLALDDELKSRDGEPWCGVLIVDTRTGSIVEFIKLVGVIEELFDVAVIAGKTCPMAVGTQSSEIQSLYSFEQEFGALRPADPD</sequence>
<keyword evidence="3" id="KW-1185">Reference proteome</keyword>
<dbReference type="InterPro" id="IPR017481">
    <property type="entry name" value="CHP03032"/>
</dbReference>
<dbReference type="EMBL" id="JBHSSW010000028">
    <property type="protein sequence ID" value="MFC6199214.1"/>
    <property type="molecule type" value="Genomic_DNA"/>
</dbReference>
<dbReference type="Pfam" id="PF16261">
    <property type="entry name" value="DUF4915"/>
    <property type="match status" value="1"/>
</dbReference>
<evidence type="ECO:0000313" key="2">
    <source>
        <dbReference type="EMBL" id="MFC6199214.1"/>
    </source>
</evidence>
<protein>
    <submittedName>
        <fullName evidence="2">TIGR03032 family protein</fullName>
    </submittedName>
</protein>
<proteinExistence type="predicted"/>
<dbReference type="Proteomes" id="UP001596303">
    <property type="component" value="Unassembled WGS sequence"/>
</dbReference>
<evidence type="ECO:0000259" key="1">
    <source>
        <dbReference type="Pfam" id="PF16261"/>
    </source>
</evidence>
<reference evidence="3" key="1">
    <citation type="journal article" date="2019" name="Int. J. Syst. Evol. Microbiol.">
        <title>The Global Catalogue of Microorganisms (GCM) 10K type strain sequencing project: providing services to taxonomists for standard genome sequencing and annotation.</title>
        <authorList>
            <consortium name="The Broad Institute Genomics Platform"/>
            <consortium name="The Broad Institute Genome Sequencing Center for Infectious Disease"/>
            <person name="Wu L."/>
            <person name="Ma J."/>
        </authorList>
    </citation>
    <scope>NUCLEOTIDE SEQUENCE [LARGE SCALE GENOMIC DNA]</scope>
    <source>
        <strain evidence="3">CGMCC-1.15741</strain>
    </source>
</reference>
<feature type="domain" description="Conserved hypothetical protein CHP03032" evidence="1">
    <location>
        <begin position="28"/>
        <end position="343"/>
    </location>
</feature>
<accession>A0ABW1SCG5</accession>
<dbReference type="SUPFAM" id="SSF63829">
    <property type="entry name" value="Calcium-dependent phosphotriesterase"/>
    <property type="match status" value="1"/>
</dbReference>
<evidence type="ECO:0000313" key="3">
    <source>
        <dbReference type="Proteomes" id="UP001596303"/>
    </source>
</evidence>
<name>A0ABW1SCG5_9PROT</name>